<sequence>MTAPRNKPLGQWEPLPYLVVLALAVAISLVRPENAPFAFWPLLVAVTAAAAWLVATLVRDGRSTRNPDRWGDLRTLDGVRVIDAPGKPRAVSGVVPVLDAQRHQSTIDLARIHGGMEQHAVLVPRASRWMSRRYRIGVQLVGGNRPHLAGFLHEAADDRWREVLDRLGEHGAYVRVPATIVGAERPYRVELDLSGLEAVAAEEA</sequence>
<keyword evidence="1" id="KW-1133">Transmembrane helix</keyword>
<feature type="transmembrane region" description="Helical" evidence="1">
    <location>
        <begin position="12"/>
        <end position="31"/>
    </location>
</feature>
<dbReference type="AlphaFoldDB" id="A0A9W6CT05"/>
<evidence type="ECO:0000313" key="3">
    <source>
        <dbReference type="Proteomes" id="UP001144396"/>
    </source>
</evidence>
<feature type="transmembrane region" description="Helical" evidence="1">
    <location>
        <begin position="37"/>
        <end position="58"/>
    </location>
</feature>
<dbReference type="RefSeq" id="WP_281881845.1">
    <property type="nucleotide sequence ID" value="NZ_BSDP01000001.1"/>
</dbReference>
<reference evidence="2" key="1">
    <citation type="submission" date="2022-12" db="EMBL/GenBank/DDBJ databases">
        <title>Reference genome sequencing for broad-spectrum identification of bacterial and archaeal isolates by mass spectrometry.</title>
        <authorList>
            <person name="Sekiguchi Y."/>
            <person name="Tourlousse D.M."/>
        </authorList>
    </citation>
    <scope>NUCLEOTIDE SEQUENCE</scope>
    <source>
        <strain evidence="2">14</strain>
    </source>
</reference>
<comment type="caution">
    <text evidence="2">The sequence shown here is derived from an EMBL/GenBank/DDBJ whole genome shotgun (WGS) entry which is preliminary data.</text>
</comment>
<proteinExistence type="predicted"/>
<organism evidence="2 3">
    <name type="scientific">Agromyces rhizosphaerae</name>
    <dbReference type="NCBI Taxonomy" id="88374"/>
    <lineage>
        <taxon>Bacteria</taxon>
        <taxon>Bacillati</taxon>
        <taxon>Actinomycetota</taxon>
        <taxon>Actinomycetes</taxon>
        <taxon>Micrococcales</taxon>
        <taxon>Microbacteriaceae</taxon>
        <taxon>Agromyces</taxon>
    </lineage>
</organism>
<keyword evidence="1" id="KW-0812">Transmembrane</keyword>
<dbReference type="EMBL" id="BSDP01000001">
    <property type="protein sequence ID" value="GLI25855.1"/>
    <property type="molecule type" value="Genomic_DNA"/>
</dbReference>
<accession>A0A9W6CT05</accession>
<evidence type="ECO:0000313" key="2">
    <source>
        <dbReference type="EMBL" id="GLI25855.1"/>
    </source>
</evidence>
<keyword evidence="1" id="KW-0472">Membrane</keyword>
<keyword evidence="3" id="KW-1185">Reference proteome</keyword>
<evidence type="ECO:0000256" key="1">
    <source>
        <dbReference type="SAM" id="Phobius"/>
    </source>
</evidence>
<protein>
    <submittedName>
        <fullName evidence="2">Uncharacterized protein</fullName>
    </submittedName>
</protein>
<gene>
    <name evidence="2" type="ORF">ARHIZOSPH14_00970</name>
</gene>
<name>A0A9W6CT05_9MICO</name>
<dbReference type="Proteomes" id="UP001144396">
    <property type="component" value="Unassembled WGS sequence"/>
</dbReference>